<accession>F3YVM2</accession>
<dbReference type="EMBL" id="CP003221">
    <property type="protein sequence ID" value="EGJ48758.1"/>
    <property type="molecule type" value="Genomic_DNA"/>
</dbReference>
<dbReference type="InterPro" id="IPR008978">
    <property type="entry name" value="HSP20-like_chaperone"/>
</dbReference>
<dbReference type="Proteomes" id="UP000007844">
    <property type="component" value="Chromosome"/>
</dbReference>
<organism evidence="4 5">
    <name type="scientific">Desulfocurvibacter africanus subsp. africanus str. Walvis Bay</name>
    <dbReference type="NCBI Taxonomy" id="690850"/>
    <lineage>
        <taxon>Bacteria</taxon>
        <taxon>Pseudomonadati</taxon>
        <taxon>Thermodesulfobacteriota</taxon>
        <taxon>Desulfovibrionia</taxon>
        <taxon>Desulfovibrionales</taxon>
        <taxon>Desulfovibrionaceae</taxon>
        <taxon>Desulfocurvibacter</taxon>
    </lineage>
</organism>
<dbReference type="eggNOG" id="COG0071">
    <property type="taxonomic scope" value="Bacteria"/>
</dbReference>
<dbReference type="PROSITE" id="PS01031">
    <property type="entry name" value="SHSP"/>
    <property type="match status" value="1"/>
</dbReference>
<evidence type="ECO:0000259" key="3">
    <source>
        <dbReference type="PROSITE" id="PS01031"/>
    </source>
</evidence>
<dbReference type="STRING" id="690850.Desaf_0403"/>
<evidence type="ECO:0000256" key="1">
    <source>
        <dbReference type="PROSITE-ProRule" id="PRU00285"/>
    </source>
</evidence>
<dbReference type="InterPro" id="IPR031107">
    <property type="entry name" value="Small_HSP"/>
</dbReference>
<keyword evidence="4" id="KW-0346">Stress response</keyword>
<evidence type="ECO:0000313" key="4">
    <source>
        <dbReference type="EMBL" id="EGJ48758.1"/>
    </source>
</evidence>
<keyword evidence="5" id="KW-1185">Reference proteome</keyword>
<reference evidence="4 5" key="1">
    <citation type="journal article" date="2011" name="J. Bacteriol.">
        <title>Genome sequence of the mercury-methylating and pleomorphic Desulfovibrio africanus Strain Walvis Bay.</title>
        <authorList>
            <person name="Brown S.D."/>
            <person name="Wall J.D."/>
            <person name="Kucken A.M."/>
            <person name="Gilmour C.C."/>
            <person name="Podar M."/>
            <person name="Brandt C.C."/>
            <person name="Teshima H."/>
            <person name="Detter J.C."/>
            <person name="Han C.S."/>
            <person name="Land M.L."/>
            <person name="Lucas S."/>
            <person name="Han J."/>
            <person name="Pennacchio L."/>
            <person name="Nolan M."/>
            <person name="Pitluck S."/>
            <person name="Woyke T."/>
            <person name="Goodwin L."/>
            <person name="Palumbo A.V."/>
            <person name="Elias D.A."/>
        </authorList>
    </citation>
    <scope>NUCLEOTIDE SEQUENCE [LARGE SCALE GENOMIC DNA]</scope>
    <source>
        <strain evidence="4 5">Walvis Bay</strain>
    </source>
</reference>
<dbReference type="SUPFAM" id="SSF49764">
    <property type="entry name" value="HSP20-like chaperones"/>
    <property type="match status" value="1"/>
</dbReference>
<dbReference type="Gene3D" id="2.60.40.790">
    <property type="match status" value="1"/>
</dbReference>
<comment type="similarity">
    <text evidence="1 2">Belongs to the small heat shock protein (HSP20) family.</text>
</comment>
<proteinExistence type="inferred from homology"/>
<sequence>MFRNLLPAMRRRTAESGLPASMSDLMEDLWRSPFGGFSMLEKAEFPSVDVSESENEVMVKAELPGLEAKDVDISLENNQLIIRGEKKFEEEEKKENYHRIERSYGSFFRSVPMPIKVKQEGIKAKFDKGVLRITLPKDEAAKSRKIEIEA</sequence>
<dbReference type="CDD" id="cd06464">
    <property type="entry name" value="ACD_sHsps-like"/>
    <property type="match status" value="1"/>
</dbReference>
<dbReference type="HOGENOM" id="CLU_046737_12_0_7"/>
<name>F3YVM2_DESAF</name>
<evidence type="ECO:0000313" key="5">
    <source>
        <dbReference type="Proteomes" id="UP000007844"/>
    </source>
</evidence>
<dbReference type="PANTHER" id="PTHR11527">
    <property type="entry name" value="HEAT-SHOCK PROTEIN 20 FAMILY MEMBER"/>
    <property type="match status" value="1"/>
</dbReference>
<dbReference type="Pfam" id="PF00011">
    <property type="entry name" value="HSP20"/>
    <property type="match status" value="1"/>
</dbReference>
<gene>
    <name evidence="4" type="ORF">Desaf_0403</name>
</gene>
<dbReference type="KEGG" id="daf:Desaf_0403"/>
<evidence type="ECO:0000256" key="2">
    <source>
        <dbReference type="RuleBase" id="RU003616"/>
    </source>
</evidence>
<dbReference type="RefSeq" id="WP_014258606.1">
    <property type="nucleotide sequence ID" value="NC_016629.1"/>
</dbReference>
<feature type="domain" description="SHSP" evidence="3">
    <location>
        <begin position="39"/>
        <end position="150"/>
    </location>
</feature>
<dbReference type="AlphaFoldDB" id="F3YVM2"/>
<protein>
    <submittedName>
        <fullName evidence="4">Heat shock protein Hsp20</fullName>
    </submittedName>
</protein>
<dbReference type="InterPro" id="IPR002068">
    <property type="entry name" value="A-crystallin/Hsp20_dom"/>
</dbReference>